<dbReference type="GO" id="GO:0016020">
    <property type="term" value="C:membrane"/>
    <property type="evidence" value="ECO:0007669"/>
    <property type="project" value="GOC"/>
</dbReference>
<accession>A0ABD3VRA2</accession>
<keyword evidence="3 13" id="KW-0732">Signal</keyword>
<dbReference type="Pfam" id="PF02057">
    <property type="entry name" value="Glyco_hydro_59"/>
    <property type="match status" value="1"/>
</dbReference>
<keyword evidence="5" id="KW-0746">Sphingolipid metabolism</keyword>
<dbReference type="Pfam" id="PF17387">
    <property type="entry name" value="Glyco_hydro_59M"/>
    <property type="match status" value="1"/>
</dbReference>
<proteinExistence type="inferred from homology"/>
<dbReference type="Gene3D" id="3.20.20.80">
    <property type="entry name" value="Glycosidases"/>
    <property type="match status" value="1"/>
</dbReference>
<keyword evidence="7" id="KW-0443">Lipid metabolism</keyword>
<evidence type="ECO:0000256" key="4">
    <source>
        <dbReference type="ARBA" id="ARBA00022801"/>
    </source>
</evidence>
<evidence type="ECO:0000256" key="8">
    <source>
        <dbReference type="ARBA" id="ARBA00023157"/>
    </source>
</evidence>
<dbReference type="Pfam" id="PF21708">
    <property type="entry name" value="Glyco_hydro_59_C"/>
    <property type="match status" value="1"/>
</dbReference>
<dbReference type="GO" id="GO:0006665">
    <property type="term" value="P:sphingolipid metabolic process"/>
    <property type="evidence" value="ECO:0007669"/>
    <property type="project" value="UniProtKB-KW"/>
</dbReference>
<dbReference type="PANTHER" id="PTHR15172:SF1">
    <property type="entry name" value="GALACTOCEREBROSIDASE"/>
    <property type="match status" value="1"/>
</dbReference>
<evidence type="ECO:0000256" key="10">
    <source>
        <dbReference type="ARBA" id="ARBA00023295"/>
    </source>
</evidence>
<evidence type="ECO:0000259" key="15">
    <source>
        <dbReference type="Pfam" id="PF17387"/>
    </source>
</evidence>
<dbReference type="FunFam" id="3.20.20.80:FF:000026">
    <property type="entry name" value="galactocerebrosidase precursor"/>
    <property type="match status" value="1"/>
</dbReference>
<feature type="domain" description="Glycosyl hydrolase family 59 catalytic" evidence="14">
    <location>
        <begin position="33"/>
        <end position="327"/>
    </location>
</feature>
<evidence type="ECO:0000256" key="13">
    <source>
        <dbReference type="SAM" id="SignalP"/>
    </source>
</evidence>
<keyword evidence="4" id="KW-0378">Hydrolase</keyword>
<evidence type="ECO:0000256" key="3">
    <source>
        <dbReference type="ARBA" id="ARBA00022729"/>
    </source>
</evidence>
<comment type="caution">
    <text evidence="17">The sequence shown here is derived from an EMBL/GenBank/DDBJ whole genome shotgun (WGS) entry which is preliminary data.</text>
</comment>
<dbReference type="AlphaFoldDB" id="A0ABD3VRA2"/>
<feature type="active site" description="Proton donor/acceptor" evidence="12">
    <location>
        <position position="176"/>
    </location>
</feature>
<keyword evidence="8" id="KW-1015">Disulfide bond</keyword>
<dbReference type="InterPro" id="IPR013785">
    <property type="entry name" value="Aldolase_TIM"/>
</dbReference>
<dbReference type="EC" id="3.2.1.46" evidence="2"/>
<dbReference type="Gene3D" id="3.20.20.70">
    <property type="entry name" value="Aldolase class I"/>
    <property type="match status" value="1"/>
</dbReference>
<keyword evidence="18" id="KW-1185">Reference proteome</keyword>
<dbReference type="GO" id="GO:0004336">
    <property type="term" value="F:galactosylceramidase activity"/>
    <property type="evidence" value="ECO:0007669"/>
    <property type="project" value="UniProtKB-EC"/>
</dbReference>
<evidence type="ECO:0000256" key="2">
    <source>
        <dbReference type="ARBA" id="ARBA00012657"/>
    </source>
</evidence>
<dbReference type="Gene3D" id="2.60.120.560">
    <property type="entry name" value="Exo-inulinase, domain 1"/>
    <property type="match status" value="1"/>
</dbReference>
<dbReference type="Proteomes" id="UP001634394">
    <property type="component" value="Unassembled WGS sequence"/>
</dbReference>
<evidence type="ECO:0000256" key="9">
    <source>
        <dbReference type="ARBA" id="ARBA00023180"/>
    </source>
</evidence>
<dbReference type="EMBL" id="JBJQND010000010">
    <property type="protein sequence ID" value="KAL3863083.1"/>
    <property type="molecule type" value="Genomic_DNA"/>
</dbReference>
<evidence type="ECO:0000256" key="1">
    <source>
        <dbReference type="ARBA" id="ARBA00005637"/>
    </source>
</evidence>
<dbReference type="InterPro" id="IPR049161">
    <property type="entry name" value="GH59_cat"/>
</dbReference>
<dbReference type="GO" id="GO:0016042">
    <property type="term" value="P:lipid catabolic process"/>
    <property type="evidence" value="ECO:0007669"/>
    <property type="project" value="UniProtKB-KW"/>
</dbReference>
<feature type="chain" id="PRO_5044862272" description="galactosylceramidase" evidence="13">
    <location>
        <begin position="19"/>
        <end position="709"/>
    </location>
</feature>
<feature type="active site" description="Nucleophile" evidence="12">
    <location>
        <position position="252"/>
    </location>
</feature>
<dbReference type="InterPro" id="IPR035394">
    <property type="entry name" value="Glyco_hydro_59_dom"/>
</dbReference>
<dbReference type="PANTHER" id="PTHR15172">
    <property type="entry name" value="GALACTOCEREBROSIDASE"/>
    <property type="match status" value="1"/>
</dbReference>
<keyword evidence="10" id="KW-0326">Glycosidase</keyword>
<evidence type="ECO:0000259" key="16">
    <source>
        <dbReference type="Pfam" id="PF21708"/>
    </source>
</evidence>
<dbReference type="FunFam" id="3.20.20.70:FF:000091">
    <property type="entry name" value="galactocerebrosidase precursor"/>
    <property type="match status" value="1"/>
</dbReference>
<name>A0ABD3VRA2_SINWO</name>
<evidence type="ECO:0000259" key="14">
    <source>
        <dbReference type="Pfam" id="PF02057"/>
    </source>
</evidence>
<keyword evidence="6" id="KW-0442">Lipid degradation</keyword>
<dbReference type="InterPro" id="IPR001286">
    <property type="entry name" value="Glyco_hydro_59"/>
</dbReference>
<organism evidence="17 18">
    <name type="scientific">Sinanodonta woodiana</name>
    <name type="common">Chinese pond mussel</name>
    <name type="synonym">Anodonta woodiana</name>
    <dbReference type="NCBI Taxonomy" id="1069815"/>
    <lineage>
        <taxon>Eukaryota</taxon>
        <taxon>Metazoa</taxon>
        <taxon>Spiralia</taxon>
        <taxon>Lophotrochozoa</taxon>
        <taxon>Mollusca</taxon>
        <taxon>Bivalvia</taxon>
        <taxon>Autobranchia</taxon>
        <taxon>Heteroconchia</taxon>
        <taxon>Palaeoheterodonta</taxon>
        <taxon>Unionida</taxon>
        <taxon>Unionoidea</taxon>
        <taxon>Unionidae</taxon>
        <taxon>Unioninae</taxon>
        <taxon>Sinanodonta</taxon>
    </lineage>
</organism>
<dbReference type="InterPro" id="IPR017853">
    <property type="entry name" value="GH"/>
</dbReference>
<evidence type="ECO:0000256" key="11">
    <source>
        <dbReference type="ARBA" id="ARBA00033098"/>
    </source>
</evidence>
<gene>
    <name evidence="17" type="ORF">ACJMK2_004859</name>
</gene>
<evidence type="ECO:0000256" key="5">
    <source>
        <dbReference type="ARBA" id="ARBA00022919"/>
    </source>
</evidence>
<feature type="domain" description="Glycosyl hydrolase family 59 C-terminal lectin" evidence="16">
    <location>
        <begin position="516"/>
        <end position="677"/>
    </location>
</feature>
<evidence type="ECO:0000256" key="7">
    <source>
        <dbReference type="ARBA" id="ARBA00023098"/>
    </source>
</evidence>
<dbReference type="PRINTS" id="PR00850">
    <property type="entry name" value="GLHYDRLASE59"/>
</dbReference>
<comment type="similarity">
    <text evidence="1">Belongs to the glycosyl hydrolase 59 family.</text>
</comment>
<dbReference type="SUPFAM" id="SSF51445">
    <property type="entry name" value="(Trans)glycosidases"/>
    <property type="match status" value="1"/>
</dbReference>
<evidence type="ECO:0000256" key="12">
    <source>
        <dbReference type="PIRSR" id="PIRSR601286-50"/>
    </source>
</evidence>
<dbReference type="InterPro" id="IPR049162">
    <property type="entry name" value="GH59_C"/>
</dbReference>
<evidence type="ECO:0000313" key="17">
    <source>
        <dbReference type="EMBL" id="KAL3863083.1"/>
    </source>
</evidence>
<evidence type="ECO:0000313" key="18">
    <source>
        <dbReference type="Proteomes" id="UP001634394"/>
    </source>
</evidence>
<feature type="domain" description="Glycosyl hydrolase family 59 central" evidence="15">
    <location>
        <begin position="340"/>
        <end position="455"/>
    </location>
</feature>
<protein>
    <recommendedName>
        <fullName evidence="2">galactosylceramidase</fullName>
        <ecNumber evidence="2">3.2.1.46</ecNumber>
    </recommendedName>
    <alternativeName>
        <fullName evidence="11">Galactosylceramidase</fullName>
    </alternativeName>
</protein>
<reference evidence="17 18" key="1">
    <citation type="submission" date="2024-11" db="EMBL/GenBank/DDBJ databases">
        <title>Chromosome-level genome assembly of the freshwater bivalve Anodonta woodiana.</title>
        <authorList>
            <person name="Chen X."/>
        </authorList>
    </citation>
    <scope>NUCLEOTIDE SEQUENCE [LARGE SCALE GENOMIC DNA]</scope>
    <source>
        <strain evidence="17">MN2024</strain>
        <tissue evidence="17">Gills</tissue>
    </source>
</reference>
<evidence type="ECO:0000256" key="6">
    <source>
        <dbReference type="ARBA" id="ARBA00022963"/>
    </source>
</evidence>
<keyword evidence="9" id="KW-0325">Glycoprotein</keyword>
<feature type="signal peptide" evidence="13">
    <location>
        <begin position="1"/>
        <end position="18"/>
    </location>
</feature>
<sequence>MLRQSMVIIFFMCVSSDTQIITIDDTGGLGRRFDGIGGLSGGGATSRLLVNYPDKQRNEILDYLFQPNFGASLHILKVEIGGDAQSTDGTEASHMHNSWEENYERGYEWWLMVEAKKRNPDIKLYGLPWAFPGWVGAGTRSPYTNPEMTATYIIKWIQGALKYYNLTIDYVGIWNERSYDIKYTKVLRQMLDKSGFQNVRIVAADGNWTPVSTDILKDAELASAIDIIGVHYPGTNTIADAVATGKQLWASEDYSTFNDNVGAGCWARILNQNYVNGDMTSTISWNLIASYYSALPYDRDGLMTANSPWSGYYRVESPIWITAHTTQFTSPGWTYLGKKQGVQFLPGGGSIVSLASQDRMDLTVIIETMSHNHSLCIRPFLPPYEVRQQNITIQLKGTFAKVQKLYVWHSKLSFDDQQPSTLFENLGPFHVVNGELQIYLGIDEIYTLTTLATGQKGTYTDPPAPTPFPLPYMETFEEYKENAEPSNFAQQTGSFEVISLKYLSSPVNSGVMPFSSSLHVLRQVVQQPPVAWCDAENVKASINIIGNSSWTDLYVQVDAMTGQVNASDGVFVATRVANLGCEAFEAVGVFFFLFPDKKKYEVTGDLARTQLIANGNADAKTGWNTLGLLVKNNLAVGTLNGQELFGLMLPEKTSKMGFAALGTGSFGIADFDNFQIRDGKDGENYLINKLNTYKQKKDDFNLYFKPGQY</sequence>